<dbReference type="AlphaFoldDB" id="A0AAV6V5W9"/>
<gene>
    <name evidence="1" type="ORF">JTE90_019586</name>
</gene>
<organism evidence="1 2">
    <name type="scientific">Oedothorax gibbosus</name>
    <dbReference type="NCBI Taxonomy" id="931172"/>
    <lineage>
        <taxon>Eukaryota</taxon>
        <taxon>Metazoa</taxon>
        <taxon>Ecdysozoa</taxon>
        <taxon>Arthropoda</taxon>
        <taxon>Chelicerata</taxon>
        <taxon>Arachnida</taxon>
        <taxon>Araneae</taxon>
        <taxon>Araneomorphae</taxon>
        <taxon>Entelegynae</taxon>
        <taxon>Araneoidea</taxon>
        <taxon>Linyphiidae</taxon>
        <taxon>Erigoninae</taxon>
        <taxon>Oedothorax</taxon>
    </lineage>
</organism>
<name>A0AAV6V5W9_9ARAC</name>
<protein>
    <submittedName>
        <fullName evidence="1">Uncharacterized protein</fullName>
    </submittedName>
</protein>
<dbReference type="EMBL" id="JAFNEN010000158">
    <property type="protein sequence ID" value="KAG8191522.1"/>
    <property type="molecule type" value="Genomic_DNA"/>
</dbReference>
<accession>A0AAV6V5W9</accession>
<proteinExistence type="predicted"/>
<sequence length="88" mass="9595">MQQSTPYPISCIAGLNALGDERGVPRRLPLVMKVKGGSNLGGPLVRVVCCWTEINTTSYGCLGQLTMETVLGIGRKEYIMAFRVMAFE</sequence>
<keyword evidence="2" id="KW-1185">Reference proteome</keyword>
<comment type="caution">
    <text evidence="1">The sequence shown here is derived from an EMBL/GenBank/DDBJ whole genome shotgun (WGS) entry which is preliminary data.</text>
</comment>
<evidence type="ECO:0000313" key="1">
    <source>
        <dbReference type="EMBL" id="KAG8191522.1"/>
    </source>
</evidence>
<reference evidence="1 2" key="1">
    <citation type="journal article" date="2022" name="Nat. Ecol. Evol.">
        <title>A masculinizing supergene underlies an exaggerated male reproductive morph in a spider.</title>
        <authorList>
            <person name="Hendrickx F."/>
            <person name="De Corte Z."/>
            <person name="Sonet G."/>
            <person name="Van Belleghem S.M."/>
            <person name="Kostlbacher S."/>
            <person name="Vangestel C."/>
        </authorList>
    </citation>
    <scope>NUCLEOTIDE SEQUENCE [LARGE SCALE GENOMIC DNA]</scope>
    <source>
        <strain evidence="1">W744_W776</strain>
    </source>
</reference>
<dbReference type="Proteomes" id="UP000827092">
    <property type="component" value="Unassembled WGS sequence"/>
</dbReference>
<evidence type="ECO:0000313" key="2">
    <source>
        <dbReference type="Proteomes" id="UP000827092"/>
    </source>
</evidence>